<dbReference type="EMBL" id="AP022561">
    <property type="protein sequence ID" value="BBX07454.1"/>
    <property type="molecule type" value="Genomic_DNA"/>
</dbReference>
<dbReference type="InterPro" id="IPR019826">
    <property type="entry name" value="Carboxylesterase_B_AS"/>
</dbReference>
<dbReference type="SUPFAM" id="SSF53474">
    <property type="entry name" value="alpha/beta-Hydrolases"/>
    <property type="match status" value="1"/>
</dbReference>
<evidence type="ECO:0000256" key="1">
    <source>
        <dbReference type="ARBA" id="ARBA00005964"/>
    </source>
</evidence>
<evidence type="ECO:0000313" key="6">
    <source>
        <dbReference type="Proteomes" id="UP000467327"/>
    </source>
</evidence>
<dbReference type="PANTHER" id="PTHR11559">
    <property type="entry name" value="CARBOXYLESTERASE"/>
    <property type="match status" value="1"/>
</dbReference>
<gene>
    <name evidence="5" type="ORF">MAIC_22570</name>
</gene>
<name>A0AAD1HM30_9MYCO</name>
<accession>A0AAD1HM30</accession>
<dbReference type="GO" id="GO:0016787">
    <property type="term" value="F:hydrolase activity"/>
    <property type="evidence" value="ECO:0007669"/>
    <property type="project" value="UniProtKB-KW"/>
</dbReference>
<protein>
    <recommendedName>
        <fullName evidence="3">Carboxylic ester hydrolase</fullName>
        <ecNumber evidence="3">3.1.1.-</ecNumber>
    </recommendedName>
</protein>
<dbReference type="PROSITE" id="PS00122">
    <property type="entry name" value="CARBOXYLESTERASE_B_1"/>
    <property type="match status" value="1"/>
</dbReference>
<dbReference type="Gene3D" id="3.40.50.1820">
    <property type="entry name" value="alpha/beta hydrolase"/>
    <property type="match status" value="1"/>
</dbReference>
<dbReference type="EC" id="3.1.1.-" evidence="3"/>
<proteinExistence type="inferred from homology"/>
<evidence type="ECO:0000256" key="2">
    <source>
        <dbReference type="ARBA" id="ARBA00022801"/>
    </source>
</evidence>
<keyword evidence="6" id="KW-1185">Reference proteome</keyword>
<dbReference type="InterPro" id="IPR029058">
    <property type="entry name" value="AB_hydrolase_fold"/>
</dbReference>
<dbReference type="Pfam" id="PF00135">
    <property type="entry name" value="COesterase"/>
    <property type="match status" value="1"/>
</dbReference>
<comment type="similarity">
    <text evidence="1 3">Belongs to the type-B carboxylesterase/lipase family.</text>
</comment>
<dbReference type="AlphaFoldDB" id="A0AAD1HM30"/>
<dbReference type="InterPro" id="IPR002018">
    <property type="entry name" value="CarbesteraseB"/>
</dbReference>
<evidence type="ECO:0000256" key="3">
    <source>
        <dbReference type="RuleBase" id="RU361235"/>
    </source>
</evidence>
<sequence>MLVEDDGLRVSAHGIVYATAERFAAPVLAPPHRDAHDATRRGPACPQLPSRLDFVTGPVIDGLAQSEACQVLSITAPSDAHHLPVMVWFHGGAYMSGSGEAPKYDPDLLVAEGRVVVVRVSYRLGIFGYLNPRADADANLGLRDQIAALQWVQQHIADFGGDPSRVTIFGQSAGGDSVFNLILSSETTGLFARAIIQSAPLGLRDGRESMTAAMRVAVADALGGVAAEDAGVENLLDAQTAAVAAAQSFGLCGGLPFAPIAGLEPLPAAADAPRRLAEIAPRIEILVGYTHDDARPFLATNPRTRKLQRLGLTRPVGAVMTRRIFGAPTLGLADTWKSNGGNSATYSVDWSPPGAPLGACHCIELPLLFASPAWTDAPMLGSAPHDIDTNLARRVRGLWSAFAHAGVAGLGTSNLRL</sequence>
<evidence type="ECO:0000259" key="4">
    <source>
        <dbReference type="Pfam" id="PF00135"/>
    </source>
</evidence>
<organism evidence="5 6">
    <name type="scientific">Mycolicibacterium aichiense</name>
    <dbReference type="NCBI Taxonomy" id="1799"/>
    <lineage>
        <taxon>Bacteria</taxon>
        <taxon>Bacillati</taxon>
        <taxon>Actinomycetota</taxon>
        <taxon>Actinomycetes</taxon>
        <taxon>Mycobacteriales</taxon>
        <taxon>Mycobacteriaceae</taxon>
        <taxon>Mycolicibacterium</taxon>
    </lineage>
</organism>
<dbReference type="KEGG" id="maic:MAIC_22570"/>
<keyword evidence="2 3" id="KW-0378">Hydrolase</keyword>
<feature type="domain" description="Carboxylesterase type B" evidence="4">
    <location>
        <begin position="14"/>
        <end position="304"/>
    </location>
</feature>
<dbReference type="Proteomes" id="UP000467327">
    <property type="component" value="Chromosome"/>
</dbReference>
<dbReference type="InterPro" id="IPR050309">
    <property type="entry name" value="Type-B_Carboxylest/Lipase"/>
</dbReference>
<evidence type="ECO:0000313" key="5">
    <source>
        <dbReference type="EMBL" id="BBX07454.1"/>
    </source>
</evidence>
<reference evidence="5 6" key="1">
    <citation type="journal article" date="2019" name="Emerg. Microbes Infect.">
        <title>Comprehensive subspecies identification of 175 nontuberculous mycobacteria species based on 7547 genomic profiles.</title>
        <authorList>
            <person name="Matsumoto Y."/>
            <person name="Kinjo T."/>
            <person name="Motooka D."/>
            <person name="Nabeya D."/>
            <person name="Jung N."/>
            <person name="Uechi K."/>
            <person name="Horii T."/>
            <person name="Iida T."/>
            <person name="Fujita J."/>
            <person name="Nakamura S."/>
        </authorList>
    </citation>
    <scope>NUCLEOTIDE SEQUENCE [LARGE SCALE GENOMIC DNA]</scope>
    <source>
        <strain evidence="5 6">JCM 6376</strain>
    </source>
</reference>